<evidence type="ECO:0000256" key="5">
    <source>
        <dbReference type="ARBA" id="ARBA00022840"/>
    </source>
</evidence>
<dbReference type="InterPro" id="IPR017441">
    <property type="entry name" value="Protein_kinase_ATP_BS"/>
</dbReference>
<dbReference type="GO" id="GO:0004712">
    <property type="term" value="F:protein serine/threonine/tyrosine kinase activity"/>
    <property type="evidence" value="ECO:0007669"/>
    <property type="project" value="TreeGrafter"/>
</dbReference>
<evidence type="ECO:0000313" key="9">
    <source>
        <dbReference type="Proteomes" id="UP000011082"/>
    </source>
</evidence>
<dbReference type="InterPro" id="IPR011009">
    <property type="entry name" value="Kinase-like_dom_sf"/>
</dbReference>
<evidence type="ECO:0000256" key="4">
    <source>
        <dbReference type="ARBA" id="ARBA00022777"/>
    </source>
</evidence>
<evidence type="ECO:0000259" key="7">
    <source>
        <dbReference type="PROSITE" id="PS50011"/>
    </source>
</evidence>
<keyword evidence="2" id="KW-0808">Transferase</keyword>
<dbReference type="Pfam" id="PF00069">
    <property type="entry name" value="Pkinase"/>
    <property type="match status" value="1"/>
</dbReference>
<keyword evidence="9" id="KW-1185">Reference proteome</keyword>
<sequence length="593" mass="66588">MNRGKKDFEVSFAKIVEYLKHKAFEGKDELMTSLIDEKESLISQFTGKVDSKLVDISTGIKANSLHSSDMSSCNTQIGILPEDESISEKTSIVKRERKMSDSAVCSSELINRNDYKQSVSDIASSKTGLSEISASLNDTTISMSVDELLNSNVFTDTSSENIKNIQNEKTKSIEEYNKVVEVLETEVQNKVTAESASKLMNGSTFNTKNLLSTPSGVKTWSDTQKNAHSTTQINNFQLPAVDKLNEIKDKGGNDTLDDSLTPRDNRCSLETRGSIVCELELSRSQDTSKLRFSPKKHVPYRKDSEKTKKFKDVCSSLMHEIKSIDNTTTITQNLALVPFKDKELYIINRIGKGGYSNVYKVCYNNEIYALKQIRVDDKEGLSICMDEIDLLKRLSSCEFVIKMIDYEIGDETVSILLEYGETDLQNLIKSGPLNIFYIKYLWESILKILVVVHSHRIVHRDIKPANFVLVKGKLKIIDFGISKSIKGDTTSILNFEKAGTLNYISPEQCCGGKVSRATDVWAAGCILYYMIYGKNIHKSKTVVDVLRTMAEETEIEYGSADASVVESMKACLVYDSKKRAKPEELLKYSFLQK</sequence>
<evidence type="ECO:0000313" key="8">
    <source>
        <dbReference type="EMBL" id="ELA42288.1"/>
    </source>
</evidence>
<keyword evidence="3 6" id="KW-0547">Nucleotide-binding</keyword>
<dbReference type="InParanoid" id="L2GN13"/>
<dbReference type="GO" id="GO:0034501">
    <property type="term" value="P:protein localization to kinetochore"/>
    <property type="evidence" value="ECO:0007669"/>
    <property type="project" value="TreeGrafter"/>
</dbReference>
<evidence type="ECO:0000256" key="6">
    <source>
        <dbReference type="PROSITE-ProRule" id="PRU10141"/>
    </source>
</evidence>
<dbReference type="Proteomes" id="UP000011082">
    <property type="component" value="Unassembled WGS sequence"/>
</dbReference>
<keyword evidence="1" id="KW-0723">Serine/threonine-protein kinase</keyword>
<dbReference type="PANTHER" id="PTHR22974">
    <property type="entry name" value="MIXED LINEAGE PROTEIN KINASE"/>
    <property type="match status" value="1"/>
</dbReference>
<dbReference type="Gene3D" id="1.10.510.10">
    <property type="entry name" value="Transferase(Phosphotransferase) domain 1"/>
    <property type="match status" value="1"/>
</dbReference>
<keyword evidence="5 6" id="KW-0067">ATP-binding</keyword>
<evidence type="ECO:0000256" key="3">
    <source>
        <dbReference type="ARBA" id="ARBA00022741"/>
    </source>
</evidence>
<dbReference type="PROSITE" id="PS50011">
    <property type="entry name" value="PROTEIN_KINASE_DOM"/>
    <property type="match status" value="1"/>
</dbReference>
<dbReference type="InterPro" id="IPR000719">
    <property type="entry name" value="Prot_kinase_dom"/>
</dbReference>
<gene>
    <name evidence="8" type="ORF">VICG_00688</name>
</gene>
<dbReference type="STRING" id="993615.L2GN13"/>
<evidence type="ECO:0000256" key="2">
    <source>
        <dbReference type="ARBA" id="ARBA00022679"/>
    </source>
</evidence>
<feature type="domain" description="Protein kinase" evidence="7">
    <location>
        <begin position="344"/>
        <end position="591"/>
    </location>
</feature>
<dbReference type="VEuPathDB" id="MicrosporidiaDB:VICG_00688"/>
<dbReference type="Gene3D" id="3.30.200.20">
    <property type="entry name" value="Phosphorylase Kinase, domain 1"/>
    <property type="match status" value="1"/>
</dbReference>
<protein>
    <submittedName>
        <fullName evidence="8">TTK protein kinase</fullName>
    </submittedName>
</protein>
<accession>L2GN13</accession>
<dbReference type="PROSITE" id="PS00108">
    <property type="entry name" value="PROTEIN_KINASE_ST"/>
    <property type="match status" value="1"/>
</dbReference>
<dbReference type="InterPro" id="IPR008271">
    <property type="entry name" value="Ser/Thr_kinase_AS"/>
</dbReference>
<dbReference type="GO" id="GO:0000776">
    <property type="term" value="C:kinetochore"/>
    <property type="evidence" value="ECO:0007669"/>
    <property type="project" value="TreeGrafter"/>
</dbReference>
<dbReference type="PANTHER" id="PTHR22974:SF21">
    <property type="entry name" value="DUAL SPECIFICITY PROTEIN KINASE TTK"/>
    <property type="match status" value="1"/>
</dbReference>
<dbReference type="GO" id="GO:0007094">
    <property type="term" value="P:mitotic spindle assembly checkpoint signaling"/>
    <property type="evidence" value="ECO:0007669"/>
    <property type="project" value="TreeGrafter"/>
</dbReference>
<dbReference type="GO" id="GO:0005634">
    <property type="term" value="C:nucleus"/>
    <property type="evidence" value="ECO:0007669"/>
    <property type="project" value="TreeGrafter"/>
</dbReference>
<reference evidence="9" key="1">
    <citation type="submission" date="2011-05" db="EMBL/GenBank/DDBJ databases">
        <title>The genome sequence of Vittaforma corneae strain ATCC 50505.</title>
        <authorList>
            <consortium name="The Broad Institute Genome Sequencing Platform"/>
            <person name="Cuomo C."/>
            <person name="Didier E."/>
            <person name="Bowers L."/>
            <person name="Young S.K."/>
            <person name="Zeng Q."/>
            <person name="Gargeya S."/>
            <person name="Fitzgerald M."/>
            <person name="Haas B."/>
            <person name="Abouelleil A."/>
            <person name="Alvarado L."/>
            <person name="Arachchi H.M."/>
            <person name="Berlin A."/>
            <person name="Chapman S.B."/>
            <person name="Gearin G."/>
            <person name="Goldberg J."/>
            <person name="Griggs A."/>
            <person name="Gujja S."/>
            <person name="Hansen M."/>
            <person name="Heiman D."/>
            <person name="Howarth C."/>
            <person name="Larimer J."/>
            <person name="Lui A."/>
            <person name="MacDonald P.J.P."/>
            <person name="McCowen C."/>
            <person name="Montmayeur A."/>
            <person name="Murphy C."/>
            <person name="Neiman D."/>
            <person name="Pearson M."/>
            <person name="Priest M."/>
            <person name="Roberts A."/>
            <person name="Saif S."/>
            <person name="Shea T."/>
            <person name="Sisk P."/>
            <person name="Stolte C."/>
            <person name="Sykes S."/>
            <person name="Wortman J."/>
            <person name="Nusbaum C."/>
            <person name="Birren B."/>
        </authorList>
    </citation>
    <scope>NUCLEOTIDE SEQUENCE [LARGE SCALE GENOMIC DNA]</scope>
    <source>
        <strain evidence="9">ATCC 50505</strain>
    </source>
</reference>
<dbReference type="AlphaFoldDB" id="L2GN13"/>
<dbReference type="SUPFAM" id="SSF56112">
    <property type="entry name" value="Protein kinase-like (PK-like)"/>
    <property type="match status" value="1"/>
</dbReference>
<evidence type="ECO:0000256" key="1">
    <source>
        <dbReference type="ARBA" id="ARBA00022527"/>
    </source>
</evidence>
<dbReference type="SMART" id="SM00220">
    <property type="entry name" value="S_TKc"/>
    <property type="match status" value="1"/>
</dbReference>
<dbReference type="GO" id="GO:0004674">
    <property type="term" value="F:protein serine/threonine kinase activity"/>
    <property type="evidence" value="ECO:0007669"/>
    <property type="project" value="UniProtKB-KW"/>
</dbReference>
<name>L2GN13_VITCO</name>
<dbReference type="PROSITE" id="PS00107">
    <property type="entry name" value="PROTEIN_KINASE_ATP"/>
    <property type="match status" value="1"/>
</dbReference>
<keyword evidence="4 8" id="KW-0418">Kinase</keyword>
<dbReference type="GO" id="GO:0005524">
    <property type="term" value="F:ATP binding"/>
    <property type="evidence" value="ECO:0007669"/>
    <property type="project" value="UniProtKB-UniRule"/>
</dbReference>
<organism evidence="8 9">
    <name type="scientific">Vittaforma corneae (strain ATCC 50505)</name>
    <name type="common">Microsporidian parasite</name>
    <name type="synonym">Nosema corneum</name>
    <dbReference type="NCBI Taxonomy" id="993615"/>
    <lineage>
        <taxon>Eukaryota</taxon>
        <taxon>Fungi</taxon>
        <taxon>Fungi incertae sedis</taxon>
        <taxon>Microsporidia</taxon>
        <taxon>Nosematidae</taxon>
        <taxon>Vittaforma</taxon>
    </lineage>
</organism>
<dbReference type="OrthoDB" id="20524at2759"/>
<dbReference type="EMBL" id="JH370133">
    <property type="protein sequence ID" value="ELA42288.1"/>
    <property type="molecule type" value="Genomic_DNA"/>
</dbReference>
<proteinExistence type="predicted"/>
<dbReference type="HOGENOM" id="CLU_460196_0_0_1"/>
<dbReference type="RefSeq" id="XP_007604139.1">
    <property type="nucleotide sequence ID" value="XM_007604077.1"/>
</dbReference>
<feature type="binding site" evidence="6">
    <location>
        <position position="371"/>
    </location>
    <ligand>
        <name>ATP</name>
        <dbReference type="ChEBI" id="CHEBI:30616"/>
    </ligand>
</feature>
<dbReference type="GO" id="GO:0033316">
    <property type="term" value="P:meiotic spindle assembly checkpoint signaling"/>
    <property type="evidence" value="ECO:0007669"/>
    <property type="project" value="TreeGrafter"/>
</dbReference>
<dbReference type="GeneID" id="19881404"/>
<dbReference type="GO" id="GO:0007059">
    <property type="term" value="P:chromosome segregation"/>
    <property type="evidence" value="ECO:0007669"/>
    <property type="project" value="TreeGrafter"/>
</dbReference>